<dbReference type="KEGG" id="pfy:PFICI_00045"/>
<gene>
    <name evidence="2" type="ORF">PFICI_00045</name>
</gene>
<dbReference type="Proteomes" id="UP000030651">
    <property type="component" value="Unassembled WGS sequence"/>
</dbReference>
<keyword evidence="3" id="KW-1185">Reference proteome</keyword>
<dbReference type="AlphaFoldDB" id="W3XL72"/>
<dbReference type="OrthoDB" id="4778973at2759"/>
<reference evidence="3" key="1">
    <citation type="journal article" date="2015" name="BMC Genomics">
        <title>Genomic and transcriptomic analysis of the endophytic fungus Pestalotiopsis fici reveals its lifestyle and high potential for synthesis of natural products.</title>
        <authorList>
            <person name="Wang X."/>
            <person name="Zhang X."/>
            <person name="Liu L."/>
            <person name="Xiang M."/>
            <person name="Wang W."/>
            <person name="Sun X."/>
            <person name="Che Y."/>
            <person name="Guo L."/>
            <person name="Liu G."/>
            <person name="Guo L."/>
            <person name="Wang C."/>
            <person name="Yin W.B."/>
            <person name="Stadler M."/>
            <person name="Zhang X."/>
            <person name="Liu X."/>
        </authorList>
    </citation>
    <scope>NUCLEOTIDE SEQUENCE [LARGE SCALE GENOMIC DNA]</scope>
    <source>
        <strain evidence="3">W106-1 / CGMCC3.15140</strain>
    </source>
</reference>
<dbReference type="EMBL" id="KI912109">
    <property type="protein sequence ID" value="ETS86217.1"/>
    <property type="molecule type" value="Genomic_DNA"/>
</dbReference>
<organism evidence="2 3">
    <name type="scientific">Pestalotiopsis fici (strain W106-1 / CGMCC3.15140)</name>
    <dbReference type="NCBI Taxonomy" id="1229662"/>
    <lineage>
        <taxon>Eukaryota</taxon>
        <taxon>Fungi</taxon>
        <taxon>Dikarya</taxon>
        <taxon>Ascomycota</taxon>
        <taxon>Pezizomycotina</taxon>
        <taxon>Sordariomycetes</taxon>
        <taxon>Xylariomycetidae</taxon>
        <taxon>Amphisphaeriales</taxon>
        <taxon>Sporocadaceae</taxon>
        <taxon>Pestalotiopsis</taxon>
    </lineage>
</organism>
<feature type="region of interest" description="Disordered" evidence="1">
    <location>
        <begin position="1"/>
        <end position="50"/>
    </location>
</feature>
<dbReference type="InParanoid" id="W3XL72"/>
<sequence length="292" mass="32360">MSPTVDPDFIPSTKHSHEPSQNPVRVEQAQKKKMKRKPKAQPKTPAKPAGPITSWEAVWLAYHDVRAKYPRLHNTPTSPHLRVLLNLPAVRELRFNEHYGRRHEFSLATTTPTKNRNLKAALTQASAELSEQTCTRCANHKNPWDVCVGGLGCAGCTYNGQRFRCCLPEPVPPSENQEIAAESSGGLVLGHMGSTSPLRAIAEESLGLFHLRSGRVLSQIASEVPGSSDFEDQPNRRHTGSSEGHAEPVLPTTPERRRQIQAMTDTERMGALRIATLDLRLLYEVMLSEGKN</sequence>
<feature type="compositionally biased region" description="Low complexity" evidence="1">
    <location>
        <begin position="41"/>
        <end position="50"/>
    </location>
</feature>
<proteinExistence type="predicted"/>
<feature type="region of interest" description="Disordered" evidence="1">
    <location>
        <begin position="222"/>
        <end position="257"/>
    </location>
</feature>
<dbReference type="RefSeq" id="XP_007826817.1">
    <property type="nucleotide sequence ID" value="XM_007828626.1"/>
</dbReference>
<protein>
    <submittedName>
        <fullName evidence="2">Uncharacterized protein</fullName>
    </submittedName>
</protein>
<evidence type="ECO:0000313" key="2">
    <source>
        <dbReference type="EMBL" id="ETS86217.1"/>
    </source>
</evidence>
<accession>W3XL72</accession>
<dbReference type="HOGENOM" id="CLU_953466_0_0_1"/>
<feature type="compositionally biased region" description="Basic residues" evidence="1">
    <location>
        <begin position="31"/>
        <end position="40"/>
    </location>
</feature>
<evidence type="ECO:0000313" key="3">
    <source>
        <dbReference type="Proteomes" id="UP000030651"/>
    </source>
</evidence>
<dbReference type="GeneID" id="19265058"/>
<evidence type="ECO:0000256" key="1">
    <source>
        <dbReference type="SAM" id="MobiDB-lite"/>
    </source>
</evidence>
<name>W3XL72_PESFW</name>